<evidence type="ECO:0000313" key="2">
    <source>
        <dbReference type="EMBL" id="RAJ28889.1"/>
    </source>
</evidence>
<feature type="coiled-coil region" evidence="1">
    <location>
        <begin position="6"/>
        <end position="33"/>
    </location>
</feature>
<evidence type="ECO:0000256" key="1">
    <source>
        <dbReference type="SAM" id="Coils"/>
    </source>
</evidence>
<gene>
    <name evidence="2" type="ORF">LY11_03163</name>
</gene>
<dbReference type="RefSeq" id="WP_111634598.1">
    <property type="nucleotide sequence ID" value="NZ_QLLR01000016.1"/>
</dbReference>
<proteinExistence type="predicted"/>
<sequence>MKQEDINKLKNKISSLERQVEIQKGRISFLESQSGKIVDGADISHESLKCLAKRLSPDVAFKYAIDWYREQLTEKS</sequence>
<accession>A0A327SIS0</accession>
<comment type="caution">
    <text evidence="2">The sequence shown here is derived from an EMBL/GenBank/DDBJ whole genome shotgun (WGS) entry which is preliminary data.</text>
</comment>
<name>A0A327SIS0_9SPHI</name>
<dbReference type="Proteomes" id="UP000249754">
    <property type="component" value="Unassembled WGS sequence"/>
</dbReference>
<reference evidence="2 3" key="1">
    <citation type="submission" date="2018-06" db="EMBL/GenBank/DDBJ databases">
        <title>Genomic Encyclopedia of Archaeal and Bacterial Type Strains, Phase II (KMG-II): from individual species to whole genera.</title>
        <authorList>
            <person name="Goeker M."/>
        </authorList>
    </citation>
    <scope>NUCLEOTIDE SEQUENCE [LARGE SCALE GENOMIC DNA]</scope>
    <source>
        <strain evidence="2 3">DSM 14825</strain>
    </source>
</reference>
<evidence type="ECO:0000313" key="3">
    <source>
        <dbReference type="Proteomes" id="UP000249754"/>
    </source>
</evidence>
<dbReference type="EMBL" id="QLLR01000016">
    <property type="protein sequence ID" value="RAJ28889.1"/>
    <property type="molecule type" value="Genomic_DNA"/>
</dbReference>
<dbReference type="AlphaFoldDB" id="A0A327SIS0"/>
<protein>
    <submittedName>
        <fullName evidence="2">Uncharacterized protein</fullName>
    </submittedName>
</protein>
<keyword evidence="1" id="KW-0175">Coiled coil</keyword>
<organism evidence="2 3">
    <name type="scientific">Pedobacter cryoconitis</name>
    <dbReference type="NCBI Taxonomy" id="188932"/>
    <lineage>
        <taxon>Bacteria</taxon>
        <taxon>Pseudomonadati</taxon>
        <taxon>Bacteroidota</taxon>
        <taxon>Sphingobacteriia</taxon>
        <taxon>Sphingobacteriales</taxon>
        <taxon>Sphingobacteriaceae</taxon>
        <taxon>Pedobacter</taxon>
    </lineage>
</organism>